<dbReference type="GO" id="GO:0005524">
    <property type="term" value="F:ATP binding"/>
    <property type="evidence" value="ECO:0007669"/>
    <property type="project" value="UniProtKB-KW"/>
</dbReference>
<evidence type="ECO:0000256" key="2">
    <source>
        <dbReference type="ARBA" id="ARBA00022741"/>
    </source>
</evidence>
<evidence type="ECO:0000313" key="6">
    <source>
        <dbReference type="Proteomes" id="UP000197215"/>
    </source>
</evidence>
<organism evidence="5 6">
    <name type="scientific">Polynucleobacter victoriensis</name>
    <dbReference type="NCBI Taxonomy" id="2049319"/>
    <lineage>
        <taxon>Bacteria</taxon>
        <taxon>Pseudomonadati</taxon>
        <taxon>Pseudomonadota</taxon>
        <taxon>Betaproteobacteria</taxon>
        <taxon>Burkholderiales</taxon>
        <taxon>Burkholderiaceae</taxon>
        <taxon>Polynucleobacter</taxon>
    </lineage>
</organism>
<dbReference type="PROSITE" id="PS00662">
    <property type="entry name" value="T2SP_E"/>
    <property type="match status" value="1"/>
</dbReference>
<reference evidence="5 6" key="1">
    <citation type="submission" date="2017-06" db="EMBL/GenBank/DDBJ databases">
        <authorList>
            <person name="Kim H.J."/>
            <person name="Triplett B.A."/>
        </authorList>
    </citation>
    <scope>NUCLEOTIDE SEQUENCE [LARGE SCALE GENOMIC DNA]</scope>
    <source>
        <strain evidence="5 6">MWH-VicM1</strain>
    </source>
</reference>
<dbReference type="GO" id="GO:0016887">
    <property type="term" value="F:ATP hydrolysis activity"/>
    <property type="evidence" value="ECO:0007669"/>
    <property type="project" value="TreeGrafter"/>
</dbReference>
<sequence length="371" mass="41184">MPEQDDVIIHFWQNVVNQSLQTRASDIHIEPENGVSHIRLRVDGYLKHLTSSPCNWHERIASRIKILARLDIAEKRLPQDGQMLIGYQQDSPNVDCRISTLPTLHGEKIVLRILNKSADDLNLNVLGFTDKQLLDLKHALSRSQGFILVTGPTGSGKTHTLYSCLKELMDNTKNLTSIEDPIEVHLKGVNQVHINEKAGLRFDTALRALLRQDPDVIMVGEIRDLKTAEVAFQAAETGHLVLATLHANDAPSALWRLKQLGISPDQLANNLICITAQRLVRLFCHHCAGKLTAENNQSCHVCDGTGYKGRTGIHQVLPINHDLRIMIESGATLTAINNYCHANQIISLQDSAQLLVERGITSAAEAMRYAA</sequence>
<dbReference type="RefSeq" id="WP_088812584.1">
    <property type="nucleotide sequence ID" value="NZ_FYEX01000001.1"/>
</dbReference>
<dbReference type="Pfam" id="PF00437">
    <property type="entry name" value="T2SSE"/>
    <property type="match status" value="1"/>
</dbReference>
<dbReference type="Gene3D" id="3.30.450.90">
    <property type="match status" value="1"/>
</dbReference>
<evidence type="ECO:0000256" key="1">
    <source>
        <dbReference type="ARBA" id="ARBA00006611"/>
    </source>
</evidence>
<dbReference type="Gene3D" id="3.40.50.300">
    <property type="entry name" value="P-loop containing nucleotide triphosphate hydrolases"/>
    <property type="match status" value="1"/>
</dbReference>
<dbReference type="EMBL" id="FYEX01000001">
    <property type="protein sequence ID" value="SNC62581.1"/>
    <property type="molecule type" value="Genomic_DNA"/>
</dbReference>
<keyword evidence="3" id="KW-0067">ATP-binding</keyword>
<dbReference type="PANTHER" id="PTHR30258">
    <property type="entry name" value="TYPE II SECRETION SYSTEM PROTEIN GSPE-RELATED"/>
    <property type="match status" value="1"/>
</dbReference>
<comment type="similarity">
    <text evidence="1">Belongs to the GSP E family.</text>
</comment>
<dbReference type="GO" id="GO:0005886">
    <property type="term" value="C:plasma membrane"/>
    <property type="evidence" value="ECO:0007669"/>
    <property type="project" value="TreeGrafter"/>
</dbReference>
<dbReference type="InterPro" id="IPR003593">
    <property type="entry name" value="AAA+_ATPase"/>
</dbReference>
<dbReference type="InterPro" id="IPR027417">
    <property type="entry name" value="P-loop_NTPase"/>
</dbReference>
<accession>A0A212T9R1</accession>
<protein>
    <submittedName>
        <fullName evidence="5">Type IV pilus assembly protein PilB</fullName>
    </submittedName>
</protein>
<name>A0A212T9R1_9BURK</name>
<dbReference type="InterPro" id="IPR001482">
    <property type="entry name" value="T2SS/T4SS_dom"/>
</dbReference>
<dbReference type="OrthoDB" id="5790493at2"/>
<dbReference type="AlphaFoldDB" id="A0A212T9R1"/>
<evidence type="ECO:0000313" key="5">
    <source>
        <dbReference type="EMBL" id="SNC62581.1"/>
    </source>
</evidence>
<dbReference type="PANTHER" id="PTHR30258:SF2">
    <property type="entry name" value="COMG OPERON PROTEIN 1"/>
    <property type="match status" value="1"/>
</dbReference>
<evidence type="ECO:0000259" key="4">
    <source>
        <dbReference type="PROSITE" id="PS00662"/>
    </source>
</evidence>
<dbReference type="SMART" id="SM00382">
    <property type="entry name" value="AAA"/>
    <property type="match status" value="1"/>
</dbReference>
<dbReference type="CDD" id="cd01129">
    <property type="entry name" value="PulE-GspE-like"/>
    <property type="match status" value="1"/>
</dbReference>
<dbReference type="Proteomes" id="UP000197215">
    <property type="component" value="Unassembled WGS sequence"/>
</dbReference>
<keyword evidence="2" id="KW-0547">Nucleotide-binding</keyword>
<dbReference type="SUPFAM" id="SSF52540">
    <property type="entry name" value="P-loop containing nucleoside triphosphate hydrolases"/>
    <property type="match status" value="1"/>
</dbReference>
<proteinExistence type="inferred from homology"/>
<feature type="domain" description="Bacterial type II secretion system protein E" evidence="4">
    <location>
        <begin position="210"/>
        <end position="224"/>
    </location>
</feature>
<gene>
    <name evidence="5" type="ORF">SAMN06295916_0706</name>
</gene>
<evidence type="ECO:0000256" key="3">
    <source>
        <dbReference type="ARBA" id="ARBA00022840"/>
    </source>
</evidence>
<keyword evidence="6" id="KW-1185">Reference proteome</keyword>